<dbReference type="EMBL" id="PYMA01000029">
    <property type="protein sequence ID" value="PSW09977.1"/>
    <property type="molecule type" value="Genomic_DNA"/>
</dbReference>
<dbReference type="Proteomes" id="UP000241771">
    <property type="component" value="Unassembled WGS sequence"/>
</dbReference>
<dbReference type="AlphaFoldDB" id="A0A2T3N975"/>
<dbReference type="Pfam" id="PF00497">
    <property type="entry name" value="SBP_bac_3"/>
    <property type="match status" value="1"/>
</dbReference>
<dbReference type="Gene3D" id="3.40.190.10">
    <property type="entry name" value="Periplasmic binding protein-like II"/>
    <property type="match status" value="2"/>
</dbReference>
<proteinExistence type="inferred from homology"/>
<evidence type="ECO:0000313" key="4">
    <source>
        <dbReference type="EMBL" id="PSW09977.1"/>
    </source>
</evidence>
<protein>
    <submittedName>
        <fullName evidence="4">Amino acid ABC transporter</fullName>
    </submittedName>
</protein>
<name>A0A2T3N975_9GAMM</name>
<feature type="domain" description="Solute-binding protein family 3/N-terminal" evidence="3">
    <location>
        <begin position="39"/>
        <end position="258"/>
    </location>
</feature>
<keyword evidence="2" id="KW-0732">Signal</keyword>
<evidence type="ECO:0000313" key="5">
    <source>
        <dbReference type="Proteomes" id="UP000241771"/>
    </source>
</evidence>
<dbReference type="SUPFAM" id="SSF53850">
    <property type="entry name" value="Periplasmic binding protein-like II"/>
    <property type="match status" value="1"/>
</dbReference>
<keyword evidence="5" id="KW-1185">Reference proteome</keyword>
<dbReference type="PANTHER" id="PTHR35936:SF25">
    <property type="entry name" value="ABC TRANSPORTER SUBSTRATE-BINDING PROTEIN"/>
    <property type="match status" value="1"/>
</dbReference>
<evidence type="ECO:0000256" key="1">
    <source>
        <dbReference type="ARBA" id="ARBA00010333"/>
    </source>
</evidence>
<evidence type="ECO:0000259" key="3">
    <source>
        <dbReference type="SMART" id="SM00062"/>
    </source>
</evidence>
<sequence>MKILIFAYRYLSLYYRSALSILATFLVVLSTYAYAEKPSLTVAISTDMPPYVMDGATKGLQIDIINEALNEHSVQFVQMPIADLQTAVQQGKADAALSVLLDDTNVFYSNHYITFANYAISKKADGIKIDSVPDLKDHRVLTWQNAYLELGPEFGVLFGPDSPQRENYIEFADQAEQVKQFWQQNGDIAVIDRSIFSHFSRAMGKTMDEVILHALFSPVTHFKASFKDEEVRDYFNYRLDRMCQDGRYNALLDRYGIALLATICDIGESVKVED</sequence>
<gene>
    <name evidence="4" type="ORF">C9I98_25470</name>
</gene>
<dbReference type="PANTHER" id="PTHR35936">
    <property type="entry name" value="MEMBRANE-BOUND LYTIC MUREIN TRANSGLYCOSYLASE F"/>
    <property type="match status" value="1"/>
</dbReference>
<evidence type="ECO:0000256" key="2">
    <source>
        <dbReference type="ARBA" id="ARBA00022729"/>
    </source>
</evidence>
<dbReference type="InterPro" id="IPR001638">
    <property type="entry name" value="Solute-binding_3/MltF_N"/>
</dbReference>
<comment type="similarity">
    <text evidence="1">Belongs to the bacterial solute-binding protein 3 family.</text>
</comment>
<accession>A0A2T3N975</accession>
<comment type="caution">
    <text evidence="4">The sequence shown here is derived from an EMBL/GenBank/DDBJ whole genome shotgun (WGS) entry which is preliminary data.</text>
</comment>
<dbReference type="SMART" id="SM00062">
    <property type="entry name" value="PBPb"/>
    <property type="match status" value="1"/>
</dbReference>
<dbReference type="RefSeq" id="WP_107272642.1">
    <property type="nucleotide sequence ID" value="NZ_PYMA01000029.1"/>
</dbReference>
<reference evidence="4 5" key="1">
    <citation type="submission" date="2018-01" db="EMBL/GenBank/DDBJ databases">
        <title>Whole genome sequencing of Histamine producing bacteria.</title>
        <authorList>
            <person name="Butler K."/>
        </authorList>
    </citation>
    <scope>NUCLEOTIDE SEQUENCE [LARGE SCALE GENOMIC DNA]</scope>
    <source>
        <strain evidence="4 5">DSM 100436</strain>
    </source>
</reference>
<organism evidence="4 5">
    <name type="scientific">Photobacterium sanctipauli</name>
    <dbReference type="NCBI Taxonomy" id="1342794"/>
    <lineage>
        <taxon>Bacteria</taxon>
        <taxon>Pseudomonadati</taxon>
        <taxon>Pseudomonadota</taxon>
        <taxon>Gammaproteobacteria</taxon>
        <taxon>Vibrionales</taxon>
        <taxon>Vibrionaceae</taxon>
        <taxon>Photobacterium</taxon>
    </lineage>
</organism>